<evidence type="ECO:0008006" key="4">
    <source>
        <dbReference type="Google" id="ProtNLM"/>
    </source>
</evidence>
<feature type="region of interest" description="Disordered" evidence="1">
    <location>
        <begin position="15"/>
        <end position="39"/>
    </location>
</feature>
<dbReference type="EMBL" id="NIDE01000019">
    <property type="protein sequence ID" value="OWK34829.1"/>
    <property type="molecule type" value="Genomic_DNA"/>
</dbReference>
<dbReference type="AlphaFoldDB" id="A0A225DCI0"/>
<evidence type="ECO:0000313" key="2">
    <source>
        <dbReference type="EMBL" id="OWK34829.1"/>
    </source>
</evidence>
<dbReference type="OrthoDB" id="212892at2"/>
<dbReference type="InterPro" id="IPR008979">
    <property type="entry name" value="Galactose-bd-like_sf"/>
</dbReference>
<keyword evidence="3" id="KW-1185">Reference proteome</keyword>
<dbReference type="Proteomes" id="UP000214646">
    <property type="component" value="Unassembled WGS sequence"/>
</dbReference>
<dbReference type="RefSeq" id="WP_088260064.1">
    <property type="nucleotide sequence ID" value="NZ_NIDE01000019.1"/>
</dbReference>
<evidence type="ECO:0000256" key="1">
    <source>
        <dbReference type="SAM" id="MobiDB-lite"/>
    </source>
</evidence>
<comment type="caution">
    <text evidence="2">The sequence shown here is derived from an EMBL/GenBank/DDBJ whole genome shotgun (WGS) entry which is preliminary data.</text>
</comment>
<proteinExistence type="predicted"/>
<dbReference type="Gene3D" id="2.60.120.260">
    <property type="entry name" value="Galactose-binding domain-like"/>
    <property type="match status" value="1"/>
</dbReference>
<organism evidence="2 3">
    <name type="scientific">Fimbriiglobus ruber</name>
    <dbReference type="NCBI Taxonomy" id="1908690"/>
    <lineage>
        <taxon>Bacteria</taxon>
        <taxon>Pseudomonadati</taxon>
        <taxon>Planctomycetota</taxon>
        <taxon>Planctomycetia</taxon>
        <taxon>Gemmatales</taxon>
        <taxon>Gemmataceae</taxon>
        <taxon>Fimbriiglobus</taxon>
    </lineage>
</organism>
<accession>A0A225DCI0</accession>
<name>A0A225DCI0_9BACT</name>
<evidence type="ECO:0000313" key="3">
    <source>
        <dbReference type="Proteomes" id="UP000214646"/>
    </source>
</evidence>
<reference evidence="3" key="1">
    <citation type="submission" date="2017-06" db="EMBL/GenBank/DDBJ databases">
        <title>Genome analysis of Fimbriiglobus ruber SP5, the first member of the order Planctomycetales with confirmed chitinolytic capability.</title>
        <authorList>
            <person name="Ravin N.V."/>
            <person name="Rakitin A.L."/>
            <person name="Ivanova A.A."/>
            <person name="Beletsky A.V."/>
            <person name="Kulichevskaya I.S."/>
            <person name="Mardanov A.V."/>
            <person name="Dedysh S.N."/>
        </authorList>
    </citation>
    <scope>NUCLEOTIDE SEQUENCE [LARGE SCALE GENOMIC DNA]</scope>
    <source>
        <strain evidence="3">SP5</strain>
    </source>
</reference>
<protein>
    <recommendedName>
        <fullName evidence="4">Beta-galactosidase</fullName>
    </recommendedName>
</protein>
<gene>
    <name evidence="2" type="ORF">FRUB_09671</name>
</gene>
<sequence length="189" mass="20408">MTEWNVVGPFDSTDGTGFAKSYEPEKSPGAARYEGKTEPVSWKPAQSDAIYGSLELNTAIGKHKDAAAYAAATIVSEKETPAEIRIASQCAVQVFLNGKKIFEHDEYHHGSAMDQYTATGVLKPGANELLVKVCQNNQTEAWAQTWSFAARVCDATGGALPLKQQMKTKDGAIETVELGRLKPAAKETK</sequence>
<dbReference type="SUPFAM" id="SSF49785">
    <property type="entry name" value="Galactose-binding domain-like"/>
    <property type="match status" value="1"/>
</dbReference>